<dbReference type="Proteomes" id="UP001143370">
    <property type="component" value="Unassembled WGS sequence"/>
</dbReference>
<reference evidence="6" key="2">
    <citation type="submission" date="2023-01" db="EMBL/GenBank/DDBJ databases">
        <authorList>
            <person name="Sun Q."/>
            <person name="Evtushenko L."/>
        </authorList>
    </citation>
    <scope>NUCLEOTIDE SEQUENCE</scope>
    <source>
        <strain evidence="6">VKM B-2484</strain>
    </source>
</reference>
<sequence length="79" mass="8757">MGFGAGLPFYTPEAFGLYLPPALVWAGLTLVPFLLLRRALGYIGFYRVVWHRPLFDAALYIVLFGAVIFLLPALREGLG</sequence>
<feature type="transmembrane region" description="Helical" evidence="5">
    <location>
        <begin position="57"/>
        <end position="74"/>
    </location>
</feature>
<keyword evidence="2 5" id="KW-0812">Transmembrane</keyword>
<name>A0A9W6JAI9_9HYPH</name>
<keyword evidence="4 5" id="KW-0472">Membrane</keyword>
<evidence type="ECO:0000256" key="4">
    <source>
        <dbReference type="ARBA" id="ARBA00023136"/>
    </source>
</evidence>
<feature type="transmembrane region" description="Helical" evidence="5">
    <location>
        <begin position="15"/>
        <end position="36"/>
    </location>
</feature>
<reference evidence="6" key="1">
    <citation type="journal article" date="2014" name="Int. J. Syst. Evol. Microbiol.">
        <title>Complete genome sequence of Corynebacterium casei LMG S-19264T (=DSM 44701T), isolated from a smear-ripened cheese.</title>
        <authorList>
            <consortium name="US DOE Joint Genome Institute (JGI-PGF)"/>
            <person name="Walter F."/>
            <person name="Albersmeier A."/>
            <person name="Kalinowski J."/>
            <person name="Ruckert C."/>
        </authorList>
    </citation>
    <scope>NUCLEOTIDE SEQUENCE</scope>
    <source>
        <strain evidence="6">VKM B-2484</strain>
    </source>
</reference>
<evidence type="ECO:0000256" key="1">
    <source>
        <dbReference type="ARBA" id="ARBA00022475"/>
    </source>
</evidence>
<dbReference type="AlphaFoldDB" id="A0A9W6JAI9"/>
<keyword evidence="7" id="KW-1185">Reference proteome</keyword>
<gene>
    <name evidence="6" type="ORF">GCM10017643_21840</name>
</gene>
<dbReference type="Pfam" id="PF07869">
    <property type="entry name" value="DUF1656"/>
    <property type="match status" value="1"/>
</dbReference>
<keyword evidence="3 5" id="KW-1133">Transmembrane helix</keyword>
<dbReference type="InterPro" id="IPR012451">
    <property type="entry name" value="DUF1656"/>
</dbReference>
<protein>
    <recommendedName>
        <fullName evidence="8">DUF1656 domain-containing protein</fullName>
    </recommendedName>
</protein>
<evidence type="ECO:0000313" key="6">
    <source>
        <dbReference type="EMBL" id="GLK72068.1"/>
    </source>
</evidence>
<dbReference type="EMBL" id="BSFJ01000008">
    <property type="protein sequence ID" value="GLK72068.1"/>
    <property type="molecule type" value="Genomic_DNA"/>
</dbReference>
<evidence type="ECO:0000256" key="3">
    <source>
        <dbReference type="ARBA" id="ARBA00022989"/>
    </source>
</evidence>
<accession>A0A9W6JAI9</accession>
<evidence type="ECO:0000256" key="5">
    <source>
        <dbReference type="SAM" id="Phobius"/>
    </source>
</evidence>
<evidence type="ECO:0000256" key="2">
    <source>
        <dbReference type="ARBA" id="ARBA00022692"/>
    </source>
</evidence>
<evidence type="ECO:0008006" key="8">
    <source>
        <dbReference type="Google" id="ProtNLM"/>
    </source>
</evidence>
<organism evidence="6 7">
    <name type="scientific">Ancylobacter dichloromethanicus</name>
    <dbReference type="NCBI Taxonomy" id="518825"/>
    <lineage>
        <taxon>Bacteria</taxon>
        <taxon>Pseudomonadati</taxon>
        <taxon>Pseudomonadota</taxon>
        <taxon>Alphaproteobacteria</taxon>
        <taxon>Hyphomicrobiales</taxon>
        <taxon>Xanthobacteraceae</taxon>
        <taxon>Ancylobacter</taxon>
    </lineage>
</organism>
<keyword evidence="1" id="KW-1003">Cell membrane</keyword>
<dbReference type="RefSeq" id="WP_213369531.1">
    <property type="nucleotide sequence ID" value="NZ_BSFJ01000008.1"/>
</dbReference>
<comment type="caution">
    <text evidence="6">The sequence shown here is derived from an EMBL/GenBank/DDBJ whole genome shotgun (WGS) entry which is preliminary data.</text>
</comment>
<proteinExistence type="predicted"/>
<evidence type="ECO:0000313" key="7">
    <source>
        <dbReference type="Proteomes" id="UP001143370"/>
    </source>
</evidence>